<protein>
    <recommendedName>
        <fullName evidence="3">DUF4868 domain-containing protein</fullName>
    </recommendedName>
</protein>
<keyword evidence="2" id="KW-1185">Reference proteome</keyword>
<proteinExistence type="predicted"/>
<evidence type="ECO:0008006" key="3">
    <source>
        <dbReference type="Google" id="ProtNLM"/>
    </source>
</evidence>
<gene>
    <name evidence="1" type="ORF">AFCDBAGC_4431</name>
</gene>
<dbReference type="Proteomes" id="UP001055117">
    <property type="component" value="Unassembled WGS sequence"/>
</dbReference>
<sequence>MNLFALTQGPARRILRIPLSRAIQVQVGALFRQQEADFVTSAEEEHAFDGSYTPDLGESLVIAGYDDVDNIHHAIEHPLGIPEIPPDPAAFETVKALFVGYRSDGGEPSALIQGFNRRRIISPTGFTLLHSADTYRMVDSVGLTLDNRLAAMLVGTNLRFLSFHVVRQILDLSAYFAEATVPELRAFARTAGIHVANEEAFVALADTWVRKKVTLIGRNRILDTVSSAAIRDAALAFGIEIETVQVNGREAISLPGAKADLKMLLKFLDEDYYRSPIQGRNYVTNSKRPI</sequence>
<dbReference type="EMBL" id="BPQG01000081">
    <property type="protein sequence ID" value="GJD46549.1"/>
    <property type="molecule type" value="Genomic_DNA"/>
</dbReference>
<name>A0ABQ4QP82_9HYPH</name>
<organism evidence="1 2">
    <name type="scientific">Methylobacterium cerastii</name>
    <dbReference type="NCBI Taxonomy" id="932741"/>
    <lineage>
        <taxon>Bacteria</taxon>
        <taxon>Pseudomonadati</taxon>
        <taxon>Pseudomonadota</taxon>
        <taxon>Alphaproteobacteria</taxon>
        <taxon>Hyphomicrobiales</taxon>
        <taxon>Methylobacteriaceae</taxon>
        <taxon>Methylobacterium</taxon>
    </lineage>
</organism>
<evidence type="ECO:0000313" key="1">
    <source>
        <dbReference type="EMBL" id="GJD46549.1"/>
    </source>
</evidence>
<dbReference type="RefSeq" id="WP_238272954.1">
    <property type="nucleotide sequence ID" value="NZ_BPQG01000081.1"/>
</dbReference>
<comment type="caution">
    <text evidence="1">The sequence shown here is derived from an EMBL/GenBank/DDBJ whole genome shotgun (WGS) entry which is preliminary data.</text>
</comment>
<reference evidence="1 2" key="1">
    <citation type="journal article" date="2021" name="Front. Microbiol.">
        <title>Comprehensive Comparative Genomics and Phenotyping of Methylobacterium Species.</title>
        <authorList>
            <person name="Alessa O."/>
            <person name="Ogura Y."/>
            <person name="Fujitani Y."/>
            <person name="Takami H."/>
            <person name="Hayashi T."/>
            <person name="Sahin N."/>
            <person name="Tani A."/>
        </authorList>
    </citation>
    <scope>NUCLEOTIDE SEQUENCE [LARGE SCALE GENOMIC DNA]</scope>
    <source>
        <strain evidence="1 2">DSM 23679</strain>
    </source>
</reference>
<accession>A0ABQ4QP82</accession>
<evidence type="ECO:0000313" key="2">
    <source>
        <dbReference type="Proteomes" id="UP001055117"/>
    </source>
</evidence>